<dbReference type="EMBL" id="KE674792">
    <property type="protein sequence ID" value="ERE76121.1"/>
    <property type="molecule type" value="Genomic_DNA"/>
</dbReference>
<dbReference type="PANTHER" id="PTHR33504">
    <property type="entry name" value="NADH DEHYDROGENASE (UBIQUINONE) 1 BETA SUBCOMPLEX, 4"/>
    <property type="match status" value="1"/>
</dbReference>
<reference evidence="2" key="1">
    <citation type="journal article" date="2013" name="Nat. Biotechnol.">
        <title>Chinese hamster genome sequenced from sorted chromosomes.</title>
        <authorList>
            <person name="Brinkrolf K."/>
            <person name="Rupp O."/>
            <person name="Laux H."/>
            <person name="Kollin F."/>
            <person name="Ernst W."/>
            <person name="Linke B."/>
            <person name="Kofler R."/>
            <person name="Romand S."/>
            <person name="Hesse F."/>
            <person name="Budach W.E."/>
            <person name="Galosy S."/>
            <person name="Muller D."/>
            <person name="Noll T."/>
            <person name="Wienberg J."/>
            <person name="Jostock T."/>
            <person name="Leonard M."/>
            <person name="Grillari J."/>
            <person name="Tauch A."/>
            <person name="Goesmann A."/>
            <person name="Helk B."/>
            <person name="Mott J.E."/>
            <person name="Puhler A."/>
            <person name="Borth N."/>
        </authorList>
    </citation>
    <scope>NUCLEOTIDE SEQUENCE [LARGE SCALE GENOMIC DNA]</scope>
    <source>
        <strain evidence="2">17A/GY</strain>
    </source>
</reference>
<sequence>FWIPTENEVLESTKESEFHFSKLQRKQDMEKKRKIKKIEWMRQMYYLGNLEAKSTHHETLSLIHKATKGLIRCIEDGGVDSVMEWEVDEVLNWTNTLNFDEYIANWKETATSNSSDNLKDARLKQIQRSLYVNYGDVSLPPMEGPSDDNENMKFENTYVRHHFTPLTPSSMYGMKP</sequence>
<proteinExistence type="predicted"/>
<protein>
    <submittedName>
        <fullName evidence="1">Uncharacterized protein</fullName>
    </submittedName>
</protein>
<organism evidence="1 2">
    <name type="scientific">Cricetulus griseus</name>
    <name type="common">Chinese hamster</name>
    <name type="synonym">Cricetulus barabensis griseus</name>
    <dbReference type="NCBI Taxonomy" id="10029"/>
    <lineage>
        <taxon>Eukaryota</taxon>
        <taxon>Metazoa</taxon>
        <taxon>Chordata</taxon>
        <taxon>Craniata</taxon>
        <taxon>Vertebrata</taxon>
        <taxon>Euteleostomi</taxon>
        <taxon>Mammalia</taxon>
        <taxon>Eutheria</taxon>
        <taxon>Euarchontoglires</taxon>
        <taxon>Glires</taxon>
        <taxon>Rodentia</taxon>
        <taxon>Myomorpha</taxon>
        <taxon>Muroidea</taxon>
        <taxon>Cricetidae</taxon>
        <taxon>Cricetinae</taxon>
        <taxon>Cricetulus</taxon>
    </lineage>
</organism>
<evidence type="ECO:0000313" key="2">
    <source>
        <dbReference type="Proteomes" id="UP000030759"/>
    </source>
</evidence>
<dbReference type="Proteomes" id="UP000030759">
    <property type="component" value="Unassembled WGS sequence"/>
</dbReference>
<dbReference type="AlphaFoldDB" id="A0A061I3P7"/>
<evidence type="ECO:0000313" key="1">
    <source>
        <dbReference type="EMBL" id="ERE76121.1"/>
    </source>
</evidence>
<dbReference type="PANTHER" id="PTHR33504:SF2">
    <property type="entry name" value="PROTEIN MFI"/>
    <property type="match status" value="1"/>
</dbReference>
<feature type="non-terminal residue" evidence="1">
    <location>
        <position position="1"/>
    </location>
</feature>
<name>A0A061I3P7_CRIGR</name>
<accession>A0A061I3P7</accession>
<gene>
    <name evidence="1" type="ORF">H671_4g12078</name>
</gene>